<accession>A0A644XWX3</accession>
<evidence type="ECO:0000256" key="1">
    <source>
        <dbReference type="ARBA" id="ARBA00009922"/>
    </source>
</evidence>
<comment type="catalytic activity">
    <reaction evidence="8">
        <text>Couples ATP hydrolysis with the unwinding of duplex DNA by translocating in the 3'-5' direction.</text>
        <dbReference type="EC" id="5.6.2.4"/>
    </reaction>
</comment>
<evidence type="ECO:0000259" key="11">
    <source>
        <dbReference type="PROSITE" id="PS51198"/>
    </source>
</evidence>
<dbReference type="Gene3D" id="1.10.486.10">
    <property type="entry name" value="PCRA, domain 4"/>
    <property type="match status" value="1"/>
</dbReference>
<evidence type="ECO:0000256" key="2">
    <source>
        <dbReference type="ARBA" id="ARBA00022741"/>
    </source>
</evidence>
<dbReference type="Pfam" id="PF00580">
    <property type="entry name" value="UvrD-helicase"/>
    <property type="match status" value="1"/>
</dbReference>
<evidence type="ECO:0000256" key="9">
    <source>
        <dbReference type="ARBA" id="ARBA00034808"/>
    </source>
</evidence>
<organism evidence="12">
    <name type="scientific">bioreactor metagenome</name>
    <dbReference type="NCBI Taxonomy" id="1076179"/>
    <lineage>
        <taxon>unclassified sequences</taxon>
        <taxon>metagenomes</taxon>
        <taxon>ecological metagenomes</taxon>
    </lineage>
</organism>
<keyword evidence="5" id="KW-0067">ATP-binding</keyword>
<comment type="similarity">
    <text evidence="1">Belongs to the helicase family. UvrD subfamily.</text>
</comment>
<dbReference type="PANTHER" id="PTHR11070:SF2">
    <property type="entry name" value="ATP-DEPENDENT DNA HELICASE SRS2"/>
    <property type="match status" value="1"/>
</dbReference>
<dbReference type="GO" id="GO:0043138">
    <property type="term" value="F:3'-5' DNA helicase activity"/>
    <property type="evidence" value="ECO:0007669"/>
    <property type="project" value="UniProtKB-EC"/>
</dbReference>
<dbReference type="GO" id="GO:0005524">
    <property type="term" value="F:ATP binding"/>
    <property type="evidence" value="ECO:0007669"/>
    <property type="project" value="UniProtKB-KW"/>
</dbReference>
<evidence type="ECO:0000256" key="3">
    <source>
        <dbReference type="ARBA" id="ARBA00022801"/>
    </source>
</evidence>
<dbReference type="EC" id="5.6.2.4" evidence="9"/>
<protein>
    <recommendedName>
        <fullName evidence="9">DNA 3'-5' helicase</fullName>
        <ecNumber evidence="9">5.6.2.4</ecNumber>
    </recommendedName>
</protein>
<dbReference type="Gene3D" id="1.10.10.160">
    <property type="match status" value="1"/>
</dbReference>
<dbReference type="GO" id="GO:0016887">
    <property type="term" value="F:ATP hydrolysis activity"/>
    <property type="evidence" value="ECO:0007669"/>
    <property type="project" value="RHEA"/>
</dbReference>
<dbReference type="SUPFAM" id="SSF52540">
    <property type="entry name" value="P-loop containing nucleoside triphosphate hydrolases"/>
    <property type="match status" value="1"/>
</dbReference>
<evidence type="ECO:0000256" key="5">
    <source>
        <dbReference type="ARBA" id="ARBA00022840"/>
    </source>
</evidence>
<dbReference type="PROSITE" id="PS51198">
    <property type="entry name" value="UVRD_HELICASE_ATP_BIND"/>
    <property type="match status" value="1"/>
</dbReference>
<reference evidence="12" key="1">
    <citation type="submission" date="2019-08" db="EMBL/GenBank/DDBJ databases">
        <authorList>
            <person name="Kucharzyk K."/>
            <person name="Murdoch R.W."/>
            <person name="Higgins S."/>
            <person name="Loffler F."/>
        </authorList>
    </citation>
    <scope>NUCLEOTIDE SEQUENCE</scope>
</reference>
<keyword evidence="3 12" id="KW-0378">Hydrolase</keyword>
<evidence type="ECO:0000313" key="12">
    <source>
        <dbReference type="EMBL" id="MPM20752.1"/>
    </source>
</evidence>
<dbReference type="Gene3D" id="3.40.50.300">
    <property type="entry name" value="P-loop containing nucleotide triphosphate hydrolases"/>
    <property type="match status" value="3"/>
</dbReference>
<keyword evidence="6" id="KW-0238">DNA-binding</keyword>
<dbReference type="CDD" id="cd17932">
    <property type="entry name" value="DEXQc_UvrD"/>
    <property type="match status" value="1"/>
</dbReference>
<proteinExistence type="inferred from homology"/>
<name>A0A644XWX3_9ZZZZ</name>
<comment type="caution">
    <text evidence="12">The sequence shown here is derived from an EMBL/GenBank/DDBJ whole genome shotgun (WGS) entry which is preliminary data.</text>
</comment>
<dbReference type="EMBL" id="VSSQ01003450">
    <property type="protein sequence ID" value="MPM20752.1"/>
    <property type="molecule type" value="Genomic_DNA"/>
</dbReference>
<comment type="catalytic activity">
    <reaction evidence="10">
        <text>ATP + H2O = ADP + phosphate + H(+)</text>
        <dbReference type="Rhea" id="RHEA:13065"/>
        <dbReference type="ChEBI" id="CHEBI:15377"/>
        <dbReference type="ChEBI" id="CHEBI:15378"/>
        <dbReference type="ChEBI" id="CHEBI:30616"/>
        <dbReference type="ChEBI" id="CHEBI:43474"/>
        <dbReference type="ChEBI" id="CHEBI:456216"/>
        <dbReference type="EC" id="5.6.2.4"/>
    </reaction>
</comment>
<evidence type="ECO:0000256" key="6">
    <source>
        <dbReference type="ARBA" id="ARBA00023125"/>
    </source>
</evidence>
<gene>
    <name evidence="12" type="primary">rep_19</name>
    <name evidence="12" type="ORF">SDC9_67188</name>
</gene>
<dbReference type="InterPro" id="IPR013986">
    <property type="entry name" value="DExx_box_DNA_helicase_dom_sf"/>
</dbReference>
<evidence type="ECO:0000256" key="7">
    <source>
        <dbReference type="ARBA" id="ARBA00023235"/>
    </source>
</evidence>
<dbReference type="GO" id="GO:0000725">
    <property type="term" value="P:recombinational repair"/>
    <property type="evidence" value="ECO:0007669"/>
    <property type="project" value="TreeGrafter"/>
</dbReference>
<dbReference type="PANTHER" id="PTHR11070">
    <property type="entry name" value="UVRD / RECB / PCRA DNA HELICASE FAMILY MEMBER"/>
    <property type="match status" value="1"/>
</dbReference>
<dbReference type="GO" id="GO:0003677">
    <property type="term" value="F:DNA binding"/>
    <property type="evidence" value="ECO:0007669"/>
    <property type="project" value="UniProtKB-KW"/>
</dbReference>
<keyword evidence="7" id="KW-0413">Isomerase</keyword>
<keyword evidence="2" id="KW-0547">Nucleotide-binding</keyword>
<evidence type="ECO:0000256" key="10">
    <source>
        <dbReference type="ARBA" id="ARBA00048988"/>
    </source>
</evidence>
<dbReference type="Pfam" id="PF13361">
    <property type="entry name" value="UvrD_C"/>
    <property type="match status" value="2"/>
</dbReference>
<dbReference type="InterPro" id="IPR027417">
    <property type="entry name" value="P-loop_NTPase"/>
</dbReference>
<dbReference type="InterPro" id="IPR000212">
    <property type="entry name" value="DNA_helicase_UvrD/REP"/>
</dbReference>
<dbReference type="AlphaFoldDB" id="A0A644XWX3"/>
<dbReference type="InterPro" id="IPR014016">
    <property type="entry name" value="UvrD-like_ATP-bd"/>
</dbReference>
<keyword evidence="4 12" id="KW-0347">Helicase</keyword>
<feature type="domain" description="UvrD-like helicase ATP-binding" evidence="11">
    <location>
        <begin position="12"/>
        <end position="288"/>
    </location>
</feature>
<evidence type="ECO:0000256" key="8">
    <source>
        <dbReference type="ARBA" id="ARBA00034617"/>
    </source>
</evidence>
<dbReference type="InterPro" id="IPR014017">
    <property type="entry name" value="DNA_helicase_UvrD-like_C"/>
</dbReference>
<sequence>MRALELRDKLDQIKKDEEQFKAYLSNNNMVVLAGPGSGKTTVLTMKIMRLLRDEIVSPRGLACVTFSREAVREFKERLFELGLKYRKNVFLGTMHSFCIAEVIEPFAHLFPQYNIPLPINIISEKAKERIFYEVLDKLDQNPDYIKMIHMDKERRLDIPGSSEVKIEVFDIARQVGREYEKLLHAKGFIDYEDIVKYATVLIQKEAYVRSCIEARFPWILIDEYQDLGKPLHEIILTLVANTKIKFFAVGDHDQSIFGFNGAFPEYLVELAENPKFSNVMLKTNYRSNQGIIDASELVLGQKRNYIAATRKDEFAEFDFITCQSEMDDQYKALLDYVLPKYRNKGIPLEEIAIIVGTNNEVAELTELLEGQGIPVYVSKFPFERSDVVRWLEDCACWVLNKSGVYFADLSHFWCGLVQRHINDQYYDEIDRYEKIRLYRILNESRSYKNSSYGWLDYIITRLRLEDLLTNSKRYPDEIKNLSNLVSAAQETAFAKFDLTKLTNLGKPENQITVSNRHRIKGLEFEAVIILDLEDEKFPSFVATRNYKIMQEERRLFFVCISRAKSASCLVHSEVITINTKNGPWEKPFKQSRFVEEIYNKFGKSDNTIEFPQSRPKI</sequence>
<evidence type="ECO:0000256" key="4">
    <source>
        <dbReference type="ARBA" id="ARBA00022806"/>
    </source>
</evidence>